<gene>
    <name evidence="1" type="ORF">DBR06_SOUSAS2110243</name>
</gene>
<comment type="caution">
    <text evidence="1">The sequence shown here is derived from an EMBL/GenBank/DDBJ whole genome shotgun (WGS) entry which is preliminary data.</text>
</comment>
<dbReference type="Proteomes" id="UP000295264">
    <property type="component" value="Unassembled WGS sequence"/>
</dbReference>
<name>A0A484GVU6_SOUCH</name>
<protein>
    <submittedName>
        <fullName evidence="1">Uncharacterized protein</fullName>
    </submittedName>
</protein>
<proteinExistence type="predicted"/>
<sequence length="139" mass="15574">MWTRGGWWLARADGGVTSPPFPAIPTRSMAGHMLFRNAWFLCPCLACILPSLPRAQPCWRLQHFTSKVCLFPAPGLWELYTSGNFLSLTSFTLSLEHFSRLLPRFLLCWTEAGGRTSLILPAYLPICSHPQMDGQFAGC</sequence>
<evidence type="ECO:0000313" key="2">
    <source>
        <dbReference type="Proteomes" id="UP000295264"/>
    </source>
</evidence>
<dbReference type="AlphaFoldDB" id="A0A484GVU6"/>
<dbReference type="EMBL" id="QWLN02004155">
    <property type="protein sequence ID" value="TEA39460.1"/>
    <property type="molecule type" value="Genomic_DNA"/>
</dbReference>
<accession>A0A484GVU6</accession>
<evidence type="ECO:0000313" key="1">
    <source>
        <dbReference type="EMBL" id="TEA39460.1"/>
    </source>
</evidence>
<reference evidence="1 2" key="1">
    <citation type="journal article" date="2018" name="Genomics">
        <title>Molecular footprints of inshore aquatic adaptation in Indo-Pacific humpback dolphin (Sousa chinensis).</title>
        <authorList>
            <person name="Ming Y."/>
            <person name="Jian J."/>
            <person name="Yu F."/>
            <person name="Yu X."/>
            <person name="Wang J."/>
            <person name="Liu W."/>
        </authorList>
    </citation>
    <scope>NUCLEOTIDE SEQUENCE [LARGE SCALE GENOMIC DNA]</scope>
    <source>
        <strain evidence="1">MY-2018</strain>
        <tissue evidence="1">Skin</tissue>
    </source>
</reference>
<keyword evidence="2" id="KW-1185">Reference proteome</keyword>
<organism evidence="1 2">
    <name type="scientific">Sousa chinensis</name>
    <name type="common">Indo-pacific humpbacked dolphin</name>
    <name type="synonym">Steno chinensis</name>
    <dbReference type="NCBI Taxonomy" id="103600"/>
    <lineage>
        <taxon>Eukaryota</taxon>
        <taxon>Metazoa</taxon>
        <taxon>Chordata</taxon>
        <taxon>Craniata</taxon>
        <taxon>Vertebrata</taxon>
        <taxon>Euteleostomi</taxon>
        <taxon>Mammalia</taxon>
        <taxon>Eutheria</taxon>
        <taxon>Laurasiatheria</taxon>
        <taxon>Artiodactyla</taxon>
        <taxon>Whippomorpha</taxon>
        <taxon>Cetacea</taxon>
        <taxon>Odontoceti</taxon>
        <taxon>Delphinidae</taxon>
        <taxon>Sousa</taxon>
    </lineage>
</organism>